<dbReference type="GO" id="GO:0008173">
    <property type="term" value="F:RNA methyltransferase activity"/>
    <property type="evidence" value="ECO:0000318"/>
    <property type="project" value="GO_Central"/>
</dbReference>
<dbReference type="PANTHER" id="PTHR21404:SF3">
    <property type="entry name" value="SMALL RNA 2'-O-METHYLTRANSFERASE"/>
    <property type="match status" value="1"/>
</dbReference>
<evidence type="ECO:0000256" key="11">
    <source>
        <dbReference type="ARBA" id="ARBA00035025"/>
    </source>
</evidence>
<keyword evidence="6" id="KW-0949">S-adenosyl-L-methionine</keyword>
<keyword evidence="7" id="KW-0479">Metal-binding</keyword>
<dbReference type="Gene3D" id="3.40.50.150">
    <property type="entry name" value="Vaccinia Virus protein VP39"/>
    <property type="match status" value="1"/>
</dbReference>
<keyword evidence="17" id="KW-1185">Reference proteome</keyword>
<dbReference type="InterPro" id="IPR029063">
    <property type="entry name" value="SAM-dependent_MTases_sf"/>
</dbReference>
<dbReference type="InterPro" id="IPR040813">
    <property type="entry name" value="Hen1_Lam_C"/>
</dbReference>
<reference evidence="17" key="1">
    <citation type="journal article" date="2014" name="Nat. Commun.">
        <title>The tobacco genome sequence and its comparison with those of tomato and potato.</title>
        <authorList>
            <person name="Sierro N."/>
            <person name="Battey J.N."/>
            <person name="Ouadi S."/>
            <person name="Bakaher N."/>
            <person name="Bovet L."/>
            <person name="Willig A."/>
            <person name="Goepfert S."/>
            <person name="Peitsch M.C."/>
            <person name="Ivanov N.V."/>
        </authorList>
    </citation>
    <scope>NUCLEOTIDE SEQUENCE [LARGE SCALE GENOMIC DNA]</scope>
</reference>
<dbReference type="Pfam" id="PF21224">
    <property type="entry name" value="Hen1_LCD"/>
    <property type="match status" value="1"/>
</dbReference>
<dbReference type="KEGG" id="nta:107779312"/>
<evidence type="ECO:0000256" key="3">
    <source>
        <dbReference type="ARBA" id="ARBA00021330"/>
    </source>
</evidence>
<reference evidence="18 19" key="2">
    <citation type="submission" date="2025-08" db="UniProtKB">
        <authorList>
            <consortium name="RefSeq"/>
        </authorList>
    </citation>
    <scope>IDENTIFICATION</scope>
    <source>
        <tissue evidence="18 19">Leaf</tissue>
    </source>
</reference>
<keyword evidence="4" id="KW-0489">Methyltransferase</keyword>
<dbReference type="GO" id="GO:0005634">
    <property type="term" value="C:nucleus"/>
    <property type="evidence" value="ECO:0000318"/>
    <property type="project" value="GO_Central"/>
</dbReference>
<dbReference type="SUPFAM" id="SSF54534">
    <property type="entry name" value="FKBP-like"/>
    <property type="match status" value="1"/>
</dbReference>
<comment type="catalytic activity">
    <reaction evidence="12">
        <text>small RNA 3'-end nucleotide + S-adenosyl-L-methionine = small RNA 3'-end 2'-O-methylnucleotide + S-adenosyl-L-homocysteine + H(+)</text>
        <dbReference type="Rhea" id="RHEA:37887"/>
        <dbReference type="Rhea" id="RHEA-COMP:10415"/>
        <dbReference type="Rhea" id="RHEA-COMP:10416"/>
        <dbReference type="ChEBI" id="CHEBI:15378"/>
        <dbReference type="ChEBI" id="CHEBI:57856"/>
        <dbReference type="ChEBI" id="CHEBI:59789"/>
        <dbReference type="ChEBI" id="CHEBI:74896"/>
        <dbReference type="ChEBI" id="CHEBI:74898"/>
        <dbReference type="EC" id="2.1.1.386"/>
    </reaction>
</comment>
<dbReference type="PaxDb" id="4097-A0A1S3YSJ8"/>
<evidence type="ECO:0000256" key="9">
    <source>
        <dbReference type="ARBA" id="ARBA00022884"/>
    </source>
</evidence>
<dbReference type="GO" id="GO:0030422">
    <property type="term" value="P:siRNA processing"/>
    <property type="evidence" value="ECO:0000318"/>
    <property type="project" value="GO_Central"/>
</dbReference>
<evidence type="ECO:0000313" key="17">
    <source>
        <dbReference type="Proteomes" id="UP000790787"/>
    </source>
</evidence>
<dbReference type="Gene3D" id="3.30.160.20">
    <property type="match status" value="1"/>
</dbReference>
<dbReference type="FunFam" id="3.30.160.20:FF:000058">
    <property type="entry name" value="Small RNA 2"/>
    <property type="match status" value="1"/>
</dbReference>
<dbReference type="OrthoDB" id="2154311at2759"/>
<evidence type="ECO:0000256" key="2">
    <source>
        <dbReference type="ARBA" id="ARBA00009026"/>
    </source>
</evidence>
<dbReference type="Pfam" id="PF24995">
    <property type="entry name" value="DSRM_2"/>
    <property type="match status" value="1"/>
</dbReference>
<keyword evidence="5" id="KW-0808">Transferase</keyword>
<dbReference type="InterPro" id="IPR040870">
    <property type="entry name" value="HEN1_dsRBD2"/>
</dbReference>
<dbReference type="InterPro" id="IPR056755">
    <property type="entry name" value="DSRM_2"/>
</dbReference>
<evidence type="ECO:0000256" key="5">
    <source>
        <dbReference type="ARBA" id="ARBA00022679"/>
    </source>
</evidence>
<evidence type="ECO:0000313" key="19">
    <source>
        <dbReference type="RefSeq" id="XP_016455198.2"/>
    </source>
</evidence>
<dbReference type="EC" id="2.1.1.386" evidence="11"/>
<evidence type="ECO:0000256" key="4">
    <source>
        <dbReference type="ARBA" id="ARBA00022603"/>
    </source>
</evidence>
<dbReference type="GO" id="GO:0008171">
    <property type="term" value="F:O-methyltransferase activity"/>
    <property type="evidence" value="ECO:0000318"/>
    <property type="project" value="GO_Central"/>
</dbReference>
<accession>A0A1S3YSJ8</accession>
<dbReference type="GO" id="GO:0003723">
    <property type="term" value="F:RNA binding"/>
    <property type="evidence" value="ECO:0007669"/>
    <property type="project" value="UniProtKB-KW"/>
</dbReference>
<evidence type="ECO:0000259" key="16">
    <source>
        <dbReference type="Pfam" id="PF24995"/>
    </source>
</evidence>
<evidence type="ECO:0000313" key="20">
    <source>
        <dbReference type="RefSeq" id="XP_016455199.2"/>
    </source>
</evidence>
<evidence type="ECO:0000256" key="7">
    <source>
        <dbReference type="ARBA" id="ARBA00022723"/>
    </source>
</evidence>
<dbReference type="GO" id="GO:0005737">
    <property type="term" value="C:cytoplasm"/>
    <property type="evidence" value="ECO:0000318"/>
    <property type="project" value="GO_Central"/>
</dbReference>
<feature type="domain" description="Methyltransferase type 12" evidence="13">
    <location>
        <begin position="725"/>
        <end position="820"/>
    </location>
</feature>
<dbReference type="GO" id="GO:0034587">
    <property type="term" value="P:piRNA processing"/>
    <property type="evidence" value="ECO:0000318"/>
    <property type="project" value="GO_Central"/>
</dbReference>
<dbReference type="InterPro" id="IPR013217">
    <property type="entry name" value="Methyltransf_12"/>
</dbReference>
<evidence type="ECO:0000259" key="15">
    <source>
        <dbReference type="Pfam" id="PF18441"/>
    </source>
</evidence>
<evidence type="ECO:0000256" key="10">
    <source>
        <dbReference type="ARBA" id="ARBA00023158"/>
    </source>
</evidence>
<name>A0A1S3YSJ8_TOBAC</name>
<dbReference type="GeneID" id="107779312"/>
<dbReference type="GO" id="GO:0046872">
    <property type="term" value="F:metal ion binding"/>
    <property type="evidence" value="ECO:0007669"/>
    <property type="project" value="UniProtKB-KW"/>
</dbReference>
<feature type="domain" description="HEN1 double-stranded RNA binding" evidence="14">
    <location>
        <begin position="361"/>
        <end position="506"/>
    </location>
</feature>
<dbReference type="RefSeq" id="XP_016455198.2">
    <property type="nucleotide sequence ID" value="XM_016599712.2"/>
</dbReference>
<organism evidence="17 20">
    <name type="scientific">Nicotiana tabacum</name>
    <name type="common">Common tobacco</name>
    <dbReference type="NCBI Taxonomy" id="4097"/>
    <lineage>
        <taxon>Eukaryota</taxon>
        <taxon>Viridiplantae</taxon>
        <taxon>Streptophyta</taxon>
        <taxon>Embryophyta</taxon>
        <taxon>Tracheophyta</taxon>
        <taxon>Spermatophyta</taxon>
        <taxon>Magnoliopsida</taxon>
        <taxon>eudicotyledons</taxon>
        <taxon>Gunneridae</taxon>
        <taxon>Pentapetalae</taxon>
        <taxon>asterids</taxon>
        <taxon>lamiids</taxon>
        <taxon>Solanales</taxon>
        <taxon>Solanaceae</taxon>
        <taxon>Nicotianoideae</taxon>
        <taxon>Nicotianeae</taxon>
        <taxon>Nicotiana</taxon>
    </lineage>
</organism>
<dbReference type="RefSeq" id="XP_016455199.2">
    <property type="nucleotide sequence ID" value="XM_016599713.2"/>
</dbReference>
<comment type="cofactor">
    <cofactor evidence="1">
        <name>Mg(2+)</name>
        <dbReference type="ChEBI" id="CHEBI:18420"/>
    </cofactor>
</comment>
<dbReference type="GO" id="GO:0001510">
    <property type="term" value="P:RNA methylation"/>
    <property type="evidence" value="ECO:0007669"/>
    <property type="project" value="InterPro"/>
</dbReference>
<dbReference type="SUPFAM" id="SSF53335">
    <property type="entry name" value="S-adenosyl-L-methionine-dependent methyltransferases"/>
    <property type="match status" value="1"/>
</dbReference>
<dbReference type="RefSeq" id="XP_016455197.2">
    <property type="nucleotide sequence ID" value="XM_016599711.2"/>
</dbReference>
<keyword evidence="10" id="KW-0943">RNA-mediated gene silencing</keyword>
<evidence type="ECO:0000256" key="8">
    <source>
        <dbReference type="ARBA" id="ARBA00022842"/>
    </source>
</evidence>
<dbReference type="Pfam" id="PF18441">
    <property type="entry name" value="Hen1_Lam_C"/>
    <property type="match status" value="1"/>
</dbReference>
<dbReference type="InterPro" id="IPR026610">
    <property type="entry name" value="Hen1"/>
</dbReference>
<keyword evidence="9" id="KW-0694">RNA-binding</keyword>
<evidence type="ECO:0000256" key="6">
    <source>
        <dbReference type="ARBA" id="ARBA00022691"/>
    </source>
</evidence>
<proteinExistence type="inferred from homology"/>
<dbReference type="SUPFAM" id="SSF54768">
    <property type="entry name" value="dsRNA-binding domain-like"/>
    <property type="match status" value="1"/>
</dbReference>
<evidence type="ECO:0000256" key="1">
    <source>
        <dbReference type="ARBA" id="ARBA00001946"/>
    </source>
</evidence>
<evidence type="ECO:0000256" key="12">
    <source>
        <dbReference type="ARBA" id="ARBA00048418"/>
    </source>
</evidence>
<feature type="domain" description="Small RNA 2'-O-methyltransferase Hen1 La-motif C-terminal" evidence="15">
    <location>
        <begin position="226"/>
        <end position="358"/>
    </location>
</feature>
<dbReference type="Pfam" id="PF08242">
    <property type="entry name" value="Methyltransf_12"/>
    <property type="match status" value="1"/>
</dbReference>
<dbReference type="GO" id="GO:0003755">
    <property type="term" value="F:peptidyl-prolyl cis-trans isomerase activity"/>
    <property type="evidence" value="ECO:0007669"/>
    <property type="project" value="InterPro"/>
</dbReference>
<evidence type="ECO:0000313" key="18">
    <source>
        <dbReference type="RefSeq" id="XP_016455197.2"/>
    </source>
</evidence>
<comment type="similarity">
    <text evidence="2">Belongs to the methyltransferase superfamily. HEN1 family.</text>
</comment>
<dbReference type="OMA" id="ELLWEWP"/>
<keyword evidence="8" id="KW-0460">Magnesium</keyword>
<sequence length="952" mass="105497">METGRNPASGPKKSPFTPKAIIHQRFAAKACYKVEEVQEVVQNGCPGLVIPQKGPCLYRCTLQLPEFSVVSEVFKRKKDAEQSAAEKAIQKLGIQPKEDNLTVEQAWDELAGRLSYLLSIEFLSSIHPLSGHFRAALQRGGHLNGFISVAAIAAFDAKINSLCKYINPEVEWNQFLVMSLIIEAAKRLANALMFSEEKLSLQRLNPHPPEIIHSLLKNESSLPESISIEAVRIPSSAEKIVEPSILDASFGNYYLDAIAKELGVKDASKVLISRTIGKASSETRLYFCAPESITIGPSSELHMKLASSFREFNALATYLSGQEIYGDAILASVGYTWKSTDLSYEDLSLRAYYRILANKIPSGIYKLSREAILAAELPTTFTTRSNWRGSFPRDILCTFCRQHRLSEPVFSSDSFEPLPDLPGRKRLRDTASSGDEINEGGLAATATATATAVAQGGCTLVYRCTVKIYSKCQDLILLCSPKESYKKQTDAIHNAALKVLLWLDRFLDKVDMSVEEMTSSAKGLEVLIYPQQFVKEFSSCQFLPKYRWSSATLADSSLCSSFSNVQKNTLEDEVASVRISGEYSGTTPSNGSLVCVTYNIYLVTEREGIKEQLEGSEEFEFEIGSGATSPVLEAVVTQMSIDQSACFTMELPSKEIVLAVARDSTTVLSLLSSGTCTMKCEVTLLRVTVPLEDRMEQALFSPPLSKQRVEYALQHIRESCAASLVDFGCGSGSLLESLLAYQTSLEKIVGVDISQKALARAAKILHSKLNGNIEAEQLTNRIKSAILYRGSILTCDSRLCGYDIATCLEVIEHMEEHEACLFGDIVLSSFCPQILIVSTPNYEYNVILQNSSPQYQEEDPDEKSQQQSCKFRNHDHKFEWTRQQFCQWASELALRHNYDVEFSGVGGEPNKEPGFASQIAVFRRKDGSPANADFTKHFDVIWEWSSSSNSRS</sequence>
<feature type="domain" description="dsRNA binding" evidence="16">
    <location>
        <begin position="23"/>
        <end position="93"/>
    </location>
</feature>
<dbReference type="PANTHER" id="PTHR21404">
    <property type="entry name" value="HEN1"/>
    <property type="match status" value="1"/>
</dbReference>
<evidence type="ECO:0000259" key="14">
    <source>
        <dbReference type="Pfam" id="PF17842"/>
    </source>
</evidence>
<protein>
    <recommendedName>
        <fullName evidence="3">Small RNA 2'-O-methyltransferase</fullName>
        <ecNumber evidence="11">2.1.1.386</ecNumber>
    </recommendedName>
</protein>
<dbReference type="STRING" id="4097.A0A1S3YSJ8"/>
<dbReference type="Gene3D" id="3.10.50.40">
    <property type="match status" value="1"/>
</dbReference>
<gene>
    <name evidence="18 19 20" type="primary">LOC107779312</name>
</gene>
<evidence type="ECO:0000259" key="13">
    <source>
        <dbReference type="Pfam" id="PF08242"/>
    </source>
</evidence>
<dbReference type="Pfam" id="PF17842">
    <property type="entry name" value="dsRBD2"/>
    <property type="match status" value="1"/>
</dbReference>
<dbReference type="Proteomes" id="UP000790787">
    <property type="component" value="Chromosome 17"/>
</dbReference>
<dbReference type="InterPro" id="IPR046357">
    <property type="entry name" value="PPIase_dom_sf"/>
</dbReference>
<dbReference type="FunFam" id="3.40.50.150:FF:000215">
    <property type="entry name" value="Hua enhancer1"/>
    <property type="match status" value="1"/>
</dbReference>
<dbReference type="AlphaFoldDB" id="A0A1S3YSJ8"/>
<dbReference type="GO" id="GO:0090486">
    <property type="term" value="F:small RNA 2'-O-methyltransferase activity"/>
    <property type="evidence" value="ECO:0007669"/>
    <property type="project" value="UniProtKB-EC"/>
</dbReference>